<reference evidence="1 2" key="1">
    <citation type="journal article" date="2018" name="BMC Genomics">
        <title>The genome of Naegleria lovaniensis, the basis for a comparative approach to unravel pathogenicity factors of the human pathogenic amoeba N. fowleri.</title>
        <authorList>
            <person name="Liechti N."/>
            <person name="Schurch N."/>
            <person name="Bruggmann R."/>
            <person name="Wittwer M."/>
        </authorList>
    </citation>
    <scope>NUCLEOTIDE SEQUENCE [LARGE SCALE GENOMIC DNA]</scope>
    <source>
        <strain evidence="1 2">ATCC 30569</strain>
    </source>
</reference>
<evidence type="ECO:0000313" key="2">
    <source>
        <dbReference type="Proteomes" id="UP000816034"/>
    </source>
</evidence>
<organism evidence="1 2">
    <name type="scientific">Naegleria lovaniensis</name>
    <name type="common">Amoeba</name>
    <dbReference type="NCBI Taxonomy" id="51637"/>
    <lineage>
        <taxon>Eukaryota</taxon>
        <taxon>Discoba</taxon>
        <taxon>Heterolobosea</taxon>
        <taxon>Tetramitia</taxon>
        <taxon>Eutetramitia</taxon>
        <taxon>Vahlkampfiidae</taxon>
        <taxon>Naegleria</taxon>
    </lineage>
</organism>
<comment type="caution">
    <text evidence="1">The sequence shown here is derived from an EMBL/GenBank/DDBJ whole genome shotgun (WGS) entry which is preliminary data.</text>
</comment>
<name>A0AA88KL18_NAELO</name>
<dbReference type="RefSeq" id="XP_044550280.1">
    <property type="nucleotide sequence ID" value="XM_044692184.1"/>
</dbReference>
<dbReference type="AlphaFoldDB" id="A0AA88KL18"/>
<dbReference type="CDD" id="cd09917">
    <property type="entry name" value="F-box_SF"/>
    <property type="match status" value="1"/>
</dbReference>
<accession>A0AA88KL18</accession>
<proteinExistence type="predicted"/>
<dbReference type="SUPFAM" id="SSF81383">
    <property type="entry name" value="F-box domain"/>
    <property type="match status" value="1"/>
</dbReference>
<evidence type="ECO:0008006" key="3">
    <source>
        <dbReference type="Google" id="ProtNLM"/>
    </source>
</evidence>
<evidence type="ECO:0000313" key="1">
    <source>
        <dbReference type="EMBL" id="KAG2386288.1"/>
    </source>
</evidence>
<gene>
    <name evidence="1" type="ORF">C9374_002734</name>
</gene>
<dbReference type="GeneID" id="68095189"/>
<protein>
    <recommendedName>
        <fullName evidence="3">F-box domain-containing protein</fullName>
    </recommendedName>
</protein>
<sequence>MLHIKTLPEEVLEFHICAFLDLGSVMALSMANKFLHELISKSEVIWSRLTVLSSSCHPDDDQAEKLLKYLVQQLQLTDLKHCPLLNDQELLNYYKNKPNQFIFHWFRLFSFSIEGFQKYEPSLDEVQISKILFTNRNHSMRVMHTRLCGDWETCVANKKLERGITYYWCVHLTTYDEENANNAWAVLVGVDNLPNQPRDQDSSSMHYWLGRHPSKGFGYCVASDSFNNSYNAAKLNKQGDVIGVEYFHHPILNEVRMKIYVKNGCEERNHSFSYRDTRDGDDDNETELTRSQKNEITFRPAVSVVSRMSVSIFPWDGNVETLKKFVSQ</sequence>
<dbReference type="Proteomes" id="UP000816034">
    <property type="component" value="Unassembled WGS sequence"/>
</dbReference>
<dbReference type="InterPro" id="IPR036047">
    <property type="entry name" value="F-box-like_dom_sf"/>
</dbReference>
<dbReference type="EMBL" id="PYSW02000016">
    <property type="protein sequence ID" value="KAG2386288.1"/>
    <property type="molecule type" value="Genomic_DNA"/>
</dbReference>
<keyword evidence="2" id="KW-1185">Reference proteome</keyword>